<keyword evidence="4" id="KW-1185">Reference proteome</keyword>
<feature type="compositionally biased region" description="Acidic residues" evidence="1">
    <location>
        <begin position="89"/>
        <end position="98"/>
    </location>
</feature>
<protein>
    <recommendedName>
        <fullName evidence="5">RNA polymerase sigma factor, sigma-70 family</fullName>
    </recommendedName>
</protein>
<keyword evidence="2" id="KW-0472">Membrane</keyword>
<dbReference type="PANTHER" id="PTHR48234:SF1">
    <property type="entry name" value="SEA DOMAIN-CONTAINING PROTEIN-RELATED"/>
    <property type="match status" value="1"/>
</dbReference>
<evidence type="ECO:0000313" key="4">
    <source>
        <dbReference type="Proteomes" id="UP000655287"/>
    </source>
</evidence>
<feature type="compositionally biased region" description="Low complexity" evidence="1">
    <location>
        <begin position="509"/>
        <end position="542"/>
    </location>
</feature>
<dbReference type="EMBL" id="BOOU01000036">
    <property type="protein sequence ID" value="GII77551.1"/>
    <property type="molecule type" value="Genomic_DNA"/>
</dbReference>
<feature type="region of interest" description="Disordered" evidence="1">
    <location>
        <begin position="85"/>
        <end position="113"/>
    </location>
</feature>
<organism evidence="3 4">
    <name type="scientific">Sphaerisporangium rufum</name>
    <dbReference type="NCBI Taxonomy" id="1381558"/>
    <lineage>
        <taxon>Bacteria</taxon>
        <taxon>Bacillati</taxon>
        <taxon>Actinomycetota</taxon>
        <taxon>Actinomycetes</taxon>
        <taxon>Streptosporangiales</taxon>
        <taxon>Streptosporangiaceae</taxon>
        <taxon>Sphaerisporangium</taxon>
    </lineage>
</organism>
<feature type="region of interest" description="Disordered" evidence="1">
    <location>
        <begin position="374"/>
        <end position="570"/>
    </location>
</feature>
<keyword evidence="2" id="KW-1133">Transmembrane helix</keyword>
<dbReference type="SUPFAM" id="SSF88946">
    <property type="entry name" value="Sigma2 domain of RNA polymerase sigma factors"/>
    <property type="match status" value="1"/>
</dbReference>
<comment type="caution">
    <text evidence="3">The sequence shown here is derived from an EMBL/GenBank/DDBJ whole genome shotgun (WGS) entry which is preliminary data.</text>
</comment>
<gene>
    <name evidence="3" type="ORF">Sru01_25330</name>
</gene>
<dbReference type="GO" id="GO:0003700">
    <property type="term" value="F:DNA-binding transcription factor activity"/>
    <property type="evidence" value="ECO:0007669"/>
    <property type="project" value="InterPro"/>
</dbReference>
<feature type="compositionally biased region" description="Low complexity" evidence="1">
    <location>
        <begin position="390"/>
        <end position="409"/>
    </location>
</feature>
<feature type="compositionally biased region" description="Pro residues" evidence="1">
    <location>
        <begin position="543"/>
        <end position="560"/>
    </location>
</feature>
<reference evidence="3" key="1">
    <citation type="submission" date="2021-01" db="EMBL/GenBank/DDBJ databases">
        <title>Whole genome shotgun sequence of Sphaerisporangium rufum NBRC 109079.</title>
        <authorList>
            <person name="Komaki H."/>
            <person name="Tamura T."/>
        </authorList>
    </citation>
    <scope>NUCLEOTIDE SEQUENCE</scope>
    <source>
        <strain evidence="3">NBRC 109079</strain>
    </source>
</reference>
<proteinExistence type="predicted"/>
<dbReference type="GO" id="GO:0006352">
    <property type="term" value="P:DNA-templated transcription initiation"/>
    <property type="evidence" value="ECO:0007669"/>
    <property type="project" value="InterPro"/>
</dbReference>
<dbReference type="Proteomes" id="UP000655287">
    <property type="component" value="Unassembled WGS sequence"/>
</dbReference>
<feature type="region of interest" description="Disordered" evidence="1">
    <location>
        <begin position="324"/>
        <end position="360"/>
    </location>
</feature>
<feature type="compositionally biased region" description="Pro residues" evidence="1">
    <location>
        <begin position="343"/>
        <end position="358"/>
    </location>
</feature>
<sequence>MNDSVLVEALRARDPGALAALYDSYAEGVYRYAWARLRSSDAAQVVLRDTLIAAEAHVHALADPARLRAWLYALARGECERRRAAVPLDEPDEPDEPDAPAGAPPDGPGGAGRVAVHALAGLPADEREVLDLLTRHAIAEEDLPDVLGDTAEEVAARCRSACDRLQDLVTVQVLARRTPHECPQVAELAGGRPGPPDTETRDRLLDHLDGCEICAPHRERQVSVAKVFQHAPDTGLPETLRVRVMSCFIDPELVPYRRFVARRTGLLGPDGFPARQTKGGGRRPQALAGAVAAMAIIVGAVVLFLQVRGARDDLSPTAYRAVPAPASPGAPASAVPEVTAPPAVTPPAGTPSRTPPAAPTGVVRPVAALRQGPFPGAAVPARPAPPVRAPAPTAGVPVPRQVPSPTSAPVTPPPAAPTAPTVPPAPPVTVPPAPPPVPPSGPAPGPSAVPSAGPVPTPSHQHRPVPTPCPSRTRDAAAPPAARHVRHQGRRSAAEAPRPRPNRDGTAGGASAAPGPARPAPATSAPVRPAPAVTSATSAPAAPAAPPASAPAAPAAPAPADPAAGAAPSG</sequence>
<accession>A0A919R354</accession>
<dbReference type="PANTHER" id="PTHR48234">
    <property type="entry name" value="GH09231P"/>
    <property type="match status" value="1"/>
</dbReference>
<evidence type="ECO:0000313" key="3">
    <source>
        <dbReference type="EMBL" id="GII77551.1"/>
    </source>
</evidence>
<dbReference type="InterPro" id="IPR013325">
    <property type="entry name" value="RNA_pol_sigma_r2"/>
</dbReference>
<evidence type="ECO:0000256" key="2">
    <source>
        <dbReference type="SAM" id="Phobius"/>
    </source>
</evidence>
<feature type="compositionally biased region" description="Low complexity" evidence="1">
    <location>
        <begin position="561"/>
        <end position="570"/>
    </location>
</feature>
<feature type="compositionally biased region" description="Pro residues" evidence="1">
    <location>
        <begin position="410"/>
        <end position="457"/>
    </location>
</feature>
<feature type="compositionally biased region" description="Low complexity" evidence="1">
    <location>
        <begin position="324"/>
        <end position="342"/>
    </location>
</feature>
<evidence type="ECO:0000256" key="1">
    <source>
        <dbReference type="SAM" id="MobiDB-lite"/>
    </source>
</evidence>
<dbReference type="AlphaFoldDB" id="A0A919R354"/>
<dbReference type="Gene3D" id="1.10.1740.10">
    <property type="match status" value="1"/>
</dbReference>
<feature type="transmembrane region" description="Helical" evidence="2">
    <location>
        <begin position="286"/>
        <end position="305"/>
    </location>
</feature>
<dbReference type="InterPro" id="IPR052506">
    <property type="entry name" value="Bact_Fn-Binding"/>
</dbReference>
<keyword evidence="2" id="KW-0812">Transmembrane</keyword>
<dbReference type="RefSeq" id="WP_203984470.1">
    <property type="nucleotide sequence ID" value="NZ_BOOU01000036.1"/>
</dbReference>
<name>A0A919R354_9ACTN</name>
<evidence type="ECO:0008006" key="5">
    <source>
        <dbReference type="Google" id="ProtNLM"/>
    </source>
</evidence>